<dbReference type="Pfam" id="PF08327">
    <property type="entry name" value="AHSA1"/>
    <property type="match status" value="1"/>
</dbReference>
<dbReference type="EMBL" id="JFBT01000001">
    <property type="protein sequence ID" value="EXG81099.1"/>
    <property type="molecule type" value="Genomic_DNA"/>
</dbReference>
<dbReference type="InterPro" id="IPR023393">
    <property type="entry name" value="START-like_dom_sf"/>
</dbReference>
<gene>
    <name evidence="3" type="ORF">CryarDRAFT_2195</name>
</gene>
<protein>
    <recommendedName>
        <fullName evidence="2">Activator of Hsp90 ATPase homologue 1/2-like C-terminal domain-containing protein</fullName>
    </recommendedName>
</protein>
<feature type="domain" description="Activator of Hsp90 ATPase homologue 1/2-like C-terminal" evidence="2">
    <location>
        <begin position="23"/>
        <end position="159"/>
    </location>
</feature>
<dbReference type="RefSeq" id="WP_035850275.1">
    <property type="nucleotide sequence ID" value="NZ_KK073874.1"/>
</dbReference>
<accession>A0A010ZQZ5</accession>
<dbReference type="HOGENOM" id="CLU_108923_6_0_11"/>
<dbReference type="InterPro" id="IPR013538">
    <property type="entry name" value="ASHA1/2-like_C"/>
</dbReference>
<keyword evidence="4" id="KW-1185">Reference proteome</keyword>
<evidence type="ECO:0000313" key="3">
    <source>
        <dbReference type="EMBL" id="EXG81099.1"/>
    </source>
</evidence>
<evidence type="ECO:0000259" key="2">
    <source>
        <dbReference type="Pfam" id="PF08327"/>
    </source>
</evidence>
<proteinExistence type="inferred from homology"/>
<dbReference type="AlphaFoldDB" id="A0A010ZQZ5"/>
<evidence type="ECO:0000313" key="4">
    <source>
        <dbReference type="Proteomes" id="UP000021053"/>
    </source>
</evidence>
<dbReference type="Gene3D" id="3.30.530.20">
    <property type="match status" value="1"/>
</dbReference>
<evidence type="ECO:0000256" key="1">
    <source>
        <dbReference type="ARBA" id="ARBA00006817"/>
    </source>
</evidence>
<organism evidence="3 4">
    <name type="scientific">Cryptosporangium arvum DSM 44712</name>
    <dbReference type="NCBI Taxonomy" id="927661"/>
    <lineage>
        <taxon>Bacteria</taxon>
        <taxon>Bacillati</taxon>
        <taxon>Actinomycetota</taxon>
        <taxon>Actinomycetes</taxon>
        <taxon>Cryptosporangiales</taxon>
        <taxon>Cryptosporangiaceae</taxon>
        <taxon>Cryptosporangium</taxon>
    </lineage>
</organism>
<dbReference type="SUPFAM" id="SSF55961">
    <property type="entry name" value="Bet v1-like"/>
    <property type="match status" value="1"/>
</dbReference>
<reference evidence="3 4" key="1">
    <citation type="submission" date="2013-07" db="EMBL/GenBank/DDBJ databases">
        <authorList>
            <consortium name="DOE Joint Genome Institute"/>
            <person name="Eisen J."/>
            <person name="Huntemann M."/>
            <person name="Han J."/>
            <person name="Chen A."/>
            <person name="Kyrpides N."/>
            <person name="Mavromatis K."/>
            <person name="Markowitz V."/>
            <person name="Palaniappan K."/>
            <person name="Ivanova N."/>
            <person name="Schaumberg A."/>
            <person name="Pati A."/>
            <person name="Liolios K."/>
            <person name="Nordberg H.P."/>
            <person name="Cantor M.N."/>
            <person name="Hua S.X."/>
            <person name="Woyke T."/>
        </authorList>
    </citation>
    <scope>NUCLEOTIDE SEQUENCE [LARGE SCALE GENOMIC DNA]</scope>
    <source>
        <strain evidence="3 4">DSM 44712</strain>
    </source>
</reference>
<dbReference type="OrthoDB" id="3365660at2"/>
<dbReference type="Proteomes" id="UP000021053">
    <property type="component" value="Unassembled WGS sequence"/>
</dbReference>
<comment type="similarity">
    <text evidence="1">Belongs to the AHA1 family.</text>
</comment>
<comment type="caution">
    <text evidence="3">The sequence shown here is derived from an EMBL/GenBank/DDBJ whole genome shotgun (WGS) entry which is preliminary data.</text>
</comment>
<dbReference type="CDD" id="cd07814">
    <property type="entry name" value="SRPBCC_CalC_Aha1-like"/>
    <property type="match status" value="1"/>
</dbReference>
<sequence>MTVISTTPDPAAHTLTLVAEFTAPPKAVWQLWADPRLLERWWGPPTYPATFREYDFVVGGEARYHMTGPDGARSNGFWRLTALDEPRSLEFEEGFADQHGEPSTALPVAATRVDLDETPAGTRMTIVFRFDTAEQLEQVVTMGMAEGITLSFGQIDALLASA</sequence>
<name>A0A010ZQZ5_9ACTN</name>